<keyword evidence="7 10" id="KW-1133">Transmembrane helix</keyword>
<evidence type="ECO:0000256" key="10">
    <source>
        <dbReference type="SAM" id="Phobius"/>
    </source>
</evidence>
<dbReference type="Pfam" id="PF02699">
    <property type="entry name" value="YajC"/>
    <property type="match status" value="1"/>
</dbReference>
<evidence type="ECO:0000256" key="1">
    <source>
        <dbReference type="ARBA" id="ARBA00004162"/>
    </source>
</evidence>
<comment type="caution">
    <text evidence="11">The sequence shown here is derived from an EMBL/GenBank/DDBJ whole genome shotgun (WGS) entry which is preliminary data.</text>
</comment>
<reference evidence="11 12" key="1">
    <citation type="submission" date="2018-06" db="EMBL/GenBank/DDBJ databases">
        <title>Genomic Encyclopedia of Archaeal and Bacterial Type Strains, Phase II (KMG-II): from individual species to whole genera.</title>
        <authorList>
            <person name="Goeker M."/>
        </authorList>
    </citation>
    <scope>NUCLEOTIDE SEQUENCE [LARGE SCALE GENOMIC DNA]</scope>
    <source>
        <strain evidence="11 12">KACC 16626</strain>
    </source>
</reference>
<organism evidence="11 12">
    <name type="scientific">Ureibacillus chungkukjangi</name>
    <dbReference type="NCBI Taxonomy" id="1202712"/>
    <lineage>
        <taxon>Bacteria</taxon>
        <taxon>Bacillati</taxon>
        <taxon>Bacillota</taxon>
        <taxon>Bacilli</taxon>
        <taxon>Bacillales</taxon>
        <taxon>Caryophanaceae</taxon>
        <taxon>Ureibacillus</taxon>
    </lineage>
</organism>
<evidence type="ECO:0000256" key="2">
    <source>
        <dbReference type="ARBA" id="ARBA00006742"/>
    </source>
</evidence>
<name>A0A318U9X8_9BACL</name>
<keyword evidence="6" id="KW-0653">Protein transport</keyword>
<dbReference type="SMART" id="SM01323">
    <property type="entry name" value="YajC"/>
    <property type="match status" value="1"/>
</dbReference>
<keyword evidence="9 10" id="KW-0472">Membrane</keyword>
<evidence type="ECO:0000256" key="6">
    <source>
        <dbReference type="ARBA" id="ARBA00022927"/>
    </source>
</evidence>
<feature type="transmembrane region" description="Helical" evidence="10">
    <location>
        <begin position="6"/>
        <end position="25"/>
    </location>
</feature>
<dbReference type="GO" id="GO:0015031">
    <property type="term" value="P:protein transport"/>
    <property type="evidence" value="ECO:0007669"/>
    <property type="project" value="UniProtKB-KW"/>
</dbReference>
<evidence type="ECO:0000313" key="12">
    <source>
        <dbReference type="Proteomes" id="UP000247416"/>
    </source>
</evidence>
<evidence type="ECO:0000256" key="4">
    <source>
        <dbReference type="ARBA" id="ARBA00022475"/>
    </source>
</evidence>
<sequence length="87" mass="9766">MDTIVGLLPILIMFVAMWFILIRPAQKKQKQTAQMQNSIKRGDQVVTIGGLHGEVDAIEDAAVYILVDGKTRLKFERQAIGRVLTEK</sequence>
<accession>A0A318U9X8</accession>
<dbReference type="AlphaFoldDB" id="A0A318U9X8"/>
<keyword evidence="4" id="KW-1003">Cell membrane</keyword>
<dbReference type="PANTHER" id="PTHR33909">
    <property type="entry name" value="SEC TRANSLOCON ACCESSORY COMPLEX SUBUNIT YAJC"/>
    <property type="match status" value="1"/>
</dbReference>
<dbReference type="GO" id="GO:0005886">
    <property type="term" value="C:plasma membrane"/>
    <property type="evidence" value="ECO:0007669"/>
    <property type="project" value="UniProtKB-SubCell"/>
</dbReference>
<keyword evidence="3" id="KW-0813">Transport</keyword>
<comment type="similarity">
    <text evidence="2">Belongs to the YajC family.</text>
</comment>
<protein>
    <submittedName>
        <fullName evidence="11">Preprotein translocase subunit YajC</fullName>
    </submittedName>
</protein>
<gene>
    <name evidence="11" type="ORF">BJ095_10169</name>
</gene>
<dbReference type="OrthoDB" id="9800132at2"/>
<keyword evidence="8" id="KW-0811">Translocation</keyword>
<comment type="subcellular location">
    <subcellularLocation>
        <location evidence="1">Cell membrane</location>
        <topology evidence="1">Single-pass membrane protein</topology>
    </subcellularLocation>
</comment>
<dbReference type="NCBIfam" id="TIGR00739">
    <property type="entry name" value="yajC"/>
    <property type="match status" value="1"/>
</dbReference>
<evidence type="ECO:0000256" key="3">
    <source>
        <dbReference type="ARBA" id="ARBA00022448"/>
    </source>
</evidence>
<dbReference type="InterPro" id="IPR003849">
    <property type="entry name" value="Preprotein_translocase_YajC"/>
</dbReference>
<evidence type="ECO:0000313" key="11">
    <source>
        <dbReference type="EMBL" id="PYF08849.1"/>
    </source>
</evidence>
<dbReference type="PANTHER" id="PTHR33909:SF1">
    <property type="entry name" value="SEC TRANSLOCON ACCESSORY COMPLEX SUBUNIT YAJC"/>
    <property type="match status" value="1"/>
</dbReference>
<dbReference type="EMBL" id="QJTJ01000001">
    <property type="protein sequence ID" value="PYF08849.1"/>
    <property type="molecule type" value="Genomic_DNA"/>
</dbReference>
<evidence type="ECO:0000256" key="5">
    <source>
        <dbReference type="ARBA" id="ARBA00022692"/>
    </source>
</evidence>
<dbReference type="PRINTS" id="PR01853">
    <property type="entry name" value="YAJCTRNLCASE"/>
</dbReference>
<dbReference type="Proteomes" id="UP000247416">
    <property type="component" value="Unassembled WGS sequence"/>
</dbReference>
<evidence type="ECO:0000256" key="9">
    <source>
        <dbReference type="ARBA" id="ARBA00023136"/>
    </source>
</evidence>
<evidence type="ECO:0000256" key="8">
    <source>
        <dbReference type="ARBA" id="ARBA00023010"/>
    </source>
</evidence>
<evidence type="ECO:0000256" key="7">
    <source>
        <dbReference type="ARBA" id="ARBA00022989"/>
    </source>
</evidence>
<proteinExistence type="inferred from homology"/>
<keyword evidence="5 10" id="KW-0812">Transmembrane</keyword>
<dbReference type="RefSeq" id="WP_107934595.1">
    <property type="nucleotide sequence ID" value="NZ_CP085009.1"/>
</dbReference>
<keyword evidence="12" id="KW-1185">Reference proteome</keyword>